<dbReference type="InterPro" id="IPR015421">
    <property type="entry name" value="PyrdxlP-dep_Trfase_major"/>
</dbReference>
<dbReference type="FunFam" id="3.40.640.10:FF:000046">
    <property type="entry name" value="Cystathionine gamma-lyase"/>
    <property type="match status" value="1"/>
</dbReference>
<comment type="cofactor">
    <cofactor evidence="1">
        <name>pyridoxal 5'-phosphate</name>
        <dbReference type="ChEBI" id="CHEBI:597326"/>
    </cofactor>
</comment>
<keyword evidence="2" id="KW-0663">Pyridoxal phosphate</keyword>
<keyword evidence="3" id="KW-0472">Membrane</keyword>
<evidence type="ECO:0000256" key="3">
    <source>
        <dbReference type="SAM" id="Phobius"/>
    </source>
</evidence>
<dbReference type="InterPro" id="IPR015424">
    <property type="entry name" value="PyrdxlP-dep_Trfase"/>
</dbReference>
<dbReference type="GO" id="GO:0030170">
    <property type="term" value="F:pyridoxal phosphate binding"/>
    <property type="evidence" value="ECO:0007669"/>
    <property type="project" value="InterPro"/>
</dbReference>
<dbReference type="InterPro" id="IPR054542">
    <property type="entry name" value="Cys_met_metab_PP"/>
</dbReference>
<dbReference type="Gene3D" id="3.40.640.10">
    <property type="entry name" value="Type I PLP-dependent aspartate aminotransferase-like (Major domain)"/>
    <property type="match status" value="1"/>
</dbReference>
<dbReference type="PROSITE" id="PS00868">
    <property type="entry name" value="CYS_MET_METAB_PP"/>
    <property type="match status" value="1"/>
</dbReference>
<dbReference type="FunFam" id="3.90.1150.10:FF:000033">
    <property type="entry name" value="Cystathionine gamma-synthase"/>
    <property type="match status" value="1"/>
</dbReference>
<dbReference type="Gene3D" id="3.90.1150.10">
    <property type="entry name" value="Aspartate Aminotransferase, domain 1"/>
    <property type="match status" value="1"/>
</dbReference>
<organism evidence="4">
    <name type="scientific">marine metagenome</name>
    <dbReference type="NCBI Taxonomy" id="408172"/>
    <lineage>
        <taxon>unclassified sequences</taxon>
        <taxon>metagenomes</taxon>
        <taxon>ecological metagenomes</taxon>
    </lineage>
</organism>
<gene>
    <name evidence="4" type="ORF">METZ01_LOCUS67632</name>
</gene>
<dbReference type="GO" id="GO:0019346">
    <property type="term" value="P:transsulfuration"/>
    <property type="evidence" value="ECO:0007669"/>
    <property type="project" value="InterPro"/>
</dbReference>
<keyword evidence="3" id="KW-0812">Transmembrane</keyword>
<dbReference type="PIRSF" id="PIRSF001434">
    <property type="entry name" value="CGS"/>
    <property type="match status" value="1"/>
</dbReference>
<dbReference type="AlphaFoldDB" id="A0A381TGV9"/>
<dbReference type="Pfam" id="PF01053">
    <property type="entry name" value="Cys_Met_Meta_PP"/>
    <property type="match status" value="1"/>
</dbReference>
<dbReference type="GO" id="GO:0005737">
    <property type="term" value="C:cytoplasm"/>
    <property type="evidence" value="ECO:0007669"/>
    <property type="project" value="TreeGrafter"/>
</dbReference>
<dbReference type="SUPFAM" id="SSF53383">
    <property type="entry name" value="PLP-dependent transferases"/>
    <property type="match status" value="1"/>
</dbReference>
<dbReference type="InterPro" id="IPR015422">
    <property type="entry name" value="PyrdxlP-dep_Trfase_small"/>
</dbReference>
<dbReference type="GO" id="GO:0016846">
    <property type="term" value="F:carbon-sulfur lyase activity"/>
    <property type="evidence" value="ECO:0007669"/>
    <property type="project" value="TreeGrafter"/>
</dbReference>
<feature type="transmembrane region" description="Helical" evidence="3">
    <location>
        <begin position="70"/>
        <end position="88"/>
    </location>
</feature>
<accession>A0A381TGV9</accession>
<dbReference type="CDD" id="cd00614">
    <property type="entry name" value="CGS_like"/>
    <property type="match status" value="1"/>
</dbReference>
<sequence>MDKKKGLNTRSVHDGELIDELYEGAVSPIYLSTAYNYTEGDDDKYPRYFNTPNQLALSNKIASLENCEKGLVFGSGIAAIFASMFTFLKSGDHVIFQSSLYGGTINMIVKEFKKFNIDHTLVESLEINDYKKEIKSNTKIIYVETPSNPLLQVIDLKEVSKLAKKNKLLSIIDNTFASPINQNPSDFGIDIVVHSATKYLGGHSDILAGAIASSKTIIDKIVASSINYGGNLSEHTVWLLERSMKTLSIRVNAQNENALRIANFLEKNENVSIVNYPGLKSHPQYELSKKQMRGFGGMLSFTLKYEKKANEFARFLRIIKPAGSLGGVESTVTCPALTSHAKITKQQREKYGISDGLLRFSVGIEDYQDLEDDLIQAFEKI</sequence>
<dbReference type="GO" id="GO:0009086">
    <property type="term" value="P:methionine biosynthetic process"/>
    <property type="evidence" value="ECO:0007669"/>
    <property type="project" value="UniProtKB-ARBA"/>
</dbReference>
<evidence type="ECO:0000256" key="2">
    <source>
        <dbReference type="ARBA" id="ARBA00022898"/>
    </source>
</evidence>
<name>A0A381TGV9_9ZZZZ</name>
<protein>
    <recommendedName>
        <fullName evidence="5">Cystathionine beta-lyase</fullName>
    </recommendedName>
</protein>
<evidence type="ECO:0008006" key="5">
    <source>
        <dbReference type="Google" id="ProtNLM"/>
    </source>
</evidence>
<dbReference type="PANTHER" id="PTHR11808">
    <property type="entry name" value="TRANS-SULFURATION ENZYME FAMILY MEMBER"/>
    <property type="match status" value="1"/>
</dbReference>
<dbReference type="InterPro" id="IPR000277">
    <property type="entry name" value="Cys/Met-Metab_PyrdxlP-dep_enz"/>
</dbReference>
<evidence type="ECO:0000256" key="1">
    <source>
        <dbReference type="ARBA" id="ARBA00001933"/>
    </source>
</evidence>
<dbReference type="EMBL" id="UINC01004500">
    <property type="protein sequence ID" value="SVA14778.1"/>
    <property type="molecule type" value="Genomic_DNA"/>
</dbReference>
<reference evidence="4" key="1">
    <citation type="submission" date="2018-05" db="EMBL/GenBank/DDBJ databases">
        <authorList>
            <person name="Lanie J.A."/>
            <person name="Ng W.-L."/>
            <person name="Kazmierczak K.M."/>
            <person name="Andrzejewski T.M."/>
            <person name="Davidsen T.M."/>
            <person name="Wayne K.J."/>
            <person name="Tettelin H."/>
            <person name="Glass J.I."/>
            <person name="Rusch D."/>
            <person name="Podicherti R."/>
            <person name="Tsui H.-C.T."/>
            <person name="Winkler M.E."/>
        </authorList>
    </citation>
    <scope>NUCLEOTIDE SEQUENCE</scope>
</reference>
<evidence type="ECO:0000313" key="4">
    <source>
        <dbReference type="EMBL" id="SVA14778.1"/>
    </source>
</evidence>
<keyword evidence="3" id="KW-1133">Transmembrane helix</keyword>
<proteinExistence type="predicted"/>